<evidence type="ECO:0000313" key="2">
    <source>
        <dbReference type="Proteomes" id="UP000467700"/>
    </source>
</evidence>
<sequence length="336" mass="37424">MCNLQASFLILVLELKNRLGLSGDALLQAVLDYSKVVLREKYKRFRGLCNFPIVLVGATANRLEISLTVCVGPIYVTKLLTLDLSLGFHASDNIIRLARVFSVLSSCRTDLQIYYDNASKLEAPRLSGLYPSPTLADPSRVLPQLTYQQFLTRAGQLTSGLVDLGNTTSALYIATLGDTDQEVIVKFTARYNKVAHCLLADALLAPKLHFCERVIGDLFMVIVDRVDGKSIWQLQRDNMPVLAVISKKVAEAVRILHENDIVFGDLREPNILHVASKDYVVLVDFDWSGKDGDSRYPATLNPANTWADEASPYGITRKSHDLWQLKRLETLCNPDA</sequence>
<reference evidence="1 2" key="1">
    <citation type="submission" date="2020-01" db="EMBL/GenBank/DDBJ databases">
        <authorList>
            <person name="Gupta K D."/>
        </authorList>
    </citation>
    <scope>NUCLEOTIDE SEQUENCE [LARGE SCALE GENOMIC DNA]</scope>
</reference>
<name>A0A8S0VQ37_CYCAE</name>
<gene>
    <name evidence="1" type="ORF">AAE3_LOCUS67</name>
</gene>
<dbReference type="AlphaFoldDB" id="A0A8S0VQ37"/>
<accession>A0A8S0VQ37</accession>
<proteinExistence type="predicted"/>
<organism evidence="1 2">
    <name type="scientific">Cyclocybe aegerita</name>
    <name type="common">Black poplar mushroom</name>
    <name type="synonym">Agrocybe aegerita</name>
    <dbReference type="NCBI Taxonomy" id="1973307"/>
    <lineage>
        <taxon>Eukaryota</taxon>
        <taxon>Fungi</taxon>
        <taxon>Dikarya</taxon>
        <taxon>Basidiomycota</taxon>
        <taxon>Agaricomycotina</taxon>
        <taxon>Agaricomycetes</taxon>
        <taxon>Agaricomycetidae</taxon>
        <taxon>Agaricales</taxon>
        <taxon>Agaricineae</taxon>
        <taxon>Bolbitiaceae</taxon>
        <taxon>Cyclocybe</taxon>
    </lineage>
</organism>
<dbReference type="Gene3D" id="1.10.510.10">
    <property type="entry name" value="Transferase(Phosphotransferase) domain 1"/>
    <property type="match status" value="1"/>
</dbReference>
<dbReference type="InterPro" id="IPR011009">
    <property type="entry name" value="Kinase-like_dom_sf"/>
</dbReference>
<dbReference type="EMBL" id="CACVBS010000001">
    <property type="protein sequence ID" value="CAA7257512.1"/>
    <property type="molecule type" value="Genomic_DNA"/>
</dbReference>
<dbReference type="OrthoDB" id="3250441at2759"/>
<protein>
    <recommendedName>
        <fullName evidence="3">Protein kinase domain-containing protein</fullName>
    </recommendedName>
</protein>
<comment type="caution">
    <text evidence="1">The sequence shown here is derived from an EMBL/GenBank/DDBJ whole genome shotgun (WGS) entry which is preliminary data.</text>
</comment>
<dbReference type="Proteomes" id="UP000467700">
    <property type="component" value="Unassembled WGS sequence"/>
</dbReference>
<evidence type="ECO:0000313" key="1">
    <source>
        <dbReference type="EMBL" id="CAA7257512.1"/>
    </source>
</evidence>
<evidence type="ECO:0008006" key="3">
    <source>
        <dbReference type="Google" id="ProtNLM"/>
    </source>
</evidence>
<keyword evidence="2" id="KW-1185">Reference proteome</keyword>
<dbReference type="SUPFAM" id="SSF56112">
    <property type="entry name" value="Protein kinase-like (PK-like)"/>
    <property type="match status" value="1"/>
</dbReference>